<dbReference type="EMBL" id="RSAA01000015">
    <property type="protein sequence ID" value="RRO15424.1"/>
    <property type="molecule type" value="Genomic_DNA"/>
</dbReference>
<evidence type="ECO:0000313" key="2">
    <source>
        <dbReference type="EMBL" id="RRO15424.1"/>
    </source>
</evidence>
<evidence type="ECO:0000259" key="1">
    <source>
        <dbReference type="Pfam" id="PF11716"/>
    </source>
</evidence>
<proteinExistence type="predicted"/>
<comment type="caution">
    <text evidence="2">The sequence shown here is derived from an EMBL/GenBank/DDBJ whole genome shotgun (WGS) entry which is preliminary data.</text>
</comment>
<accession>A0A3R8R0Q8</accession>
<dbReference type="Pfam" id="PF11716">
    <property type="entry name" value="MDMPI_N"/>
    <property type="match status" value="1"/>
</dbReference>
<dbReference type="OrthoDB" id="5185819at2"/>
<name>A0A3R8R0Q8_9PSEU</name>
<dbReference type="InterPro" id="IPR034660">
    <property type="entry name" value="DinB/YfiT-like"/>
</dbReference>
<dbReference type="GO" id="GO:0046872">
    <property type="term" value="F:metal ion binding"/>
    <property type="evidence" value="ECO:0007669"/>
    <property type="project" value="InterPro"/>
</dbReference>
<organism evidence="2 3">
    <name type="scientific">Saccharopolyspora rhizosphaerae</name>
    <dbReference type="NCBI Taxonomy" id="2492662"/>
    <lineage>
        <taxon>Bacteria</taxon>
        <taxon>Bacillati</taxon>
        <taxon>Actinomycetota</taxon>
        <taxon>Actinomycetes</taxon>
        <taxon>Pseudonocardiales</taxon>
        <taxon>Pseudonocardiaceae</taxon>
        <taxon>Saccharopolyspora</taxon>
    </lineage>
</organism>
<dbReference type="SUPFAM" id="SSF109854">
    <property type="entry name" value="DinB/YfiT-like putative metalloenzymes"/>
    <property type="match status" value="1"/>
</dbReference>
<dbReference type="RefSeq" id="WP_125091222.1">
    <property type="nucleotide sequence ID" value="NZ_RSAA01000015.1"/>
</dbReference>
<sequence>MSEAQHLVQAAATLKQVASGSSPAQLTAPTPCAEFDVRALINHLLLWGPSLEAAARGERVAPPCRGRGQDLR</sequence>
<dbReference type="AlphaFoldDB" id="A0A3R8R0Q8"/>
<dbReference type="Gene3D" id="1.20.120.450">
    <property type="entry name" value="dinb family like domain"/>
    <property type="match status" value="1"/>
</dbReference>
<reference evidence="2 3" key="1">
    <citation type="submission" date="2018-11" db="EMBL/GenBank/DDBJ databases">
        <title>Saccharopolyspora rhizosphaerae sp. nov., an actinomycete isolated from rhizosphere soil in Thailand.</title>
        <authorList>
            <person name="Intra B."/>
            <person name="Euanorasetr J."/>
            <person name="Take A."/>
            <person name="Inahashi Y."/>
            <person name="Mori M."/>
            <person name="Panbangred W."/>
            <person name="Matsumoto A."/>
        </authorList>
    </citation>
    <scope>NUCLEOTIDE SEQUENCE [LARGE SCALE GENOMIC DNA]</scope>
    <source>
        <strain evidence="2 3">H219</strain>
    </source>
</reference>
<gene>
    <name evidence="2" type="ORF">EIL87_15270</name>
</gene>
<protein>
    <recommendedName>
        <fullName evidence="1">Mycothiol-dependent maleylpyruvate isomerase metal-binding domain-containing protein</fullName>
    </recommendedName>
</protein>
<dbReference type="InterPro" id="IPR024344">
    <property type="entry name" value="MDMPI_metal-binding"/>
</dbReference>
<feature type="domain" description="Mycothiol-dependent maleylpyruvate isomerase metal-binding" evidence="1">
    <location>
        <begin position="9"/>
        <end position="59"/>
    </location>
</feature>
<evidence type="ECO:0000313" key="3">
    <source>
        <dbReference type="Proteomes" id="UP000274515"/>
    </source>
</evidence>
<dbReference type="Proteomes" id="UP000274515">
    <property type="component" value="Unassembled WGS sequence"/>
</dbReference>
<keyword evidence="3" id="KW-1185">Reference proteome</keyword>